<accession>A0ABM3WVF0</accession>
<evidence type="ECO:0000313" key="2">
    <source>
        <dbReference type="Proteomes" id="UP001652624"/>
    </source>
</evidence>
<sequence length="273" mass="28423">MTQIRGSLKEPAPGARLAQARSESPPFWFFELLRTEPDQADGRAGSHAGCADRTRTERGKLDGSVCQGGVGSEANGRTGGRRYGPGQCRVRPSARRAPAASAQLVPRGVALLRRAPGPGRGGDPGAEEHPGGGQPVHQGPRPGPMLALPSTPPHTHTHKSGVSPHAGRAWAPQDSFGLETRERDPVSPPLRARPVAPHPGRARPQRAQPGWRLRARPSAENPDKCGGAGPGAGRLPSAAPGRGTAPARALSVLTSVTVLLHPHPQPGPWGSEV</sequence>
<feature type="compositionally biased region" description="Basic and acidic residues" evidence="1">
    <location>
        <begin position="50"/>
        <end position="61"/>
    </location>
</feature>
<dbReference type="RefSeq" id="XP_060040550.1">
    <property type="nucleotide sequence ID" value="XM_060184567.1"/>
</dbReference>
<dbReference type="Proteomes" id="UP001652624">
    <property type="component" value="Unplaced"/>
</dbReference>
<proteinExistence type="predicted"/>
<gene>
    <name evidence="3" type="primary">LOC132536559</name>
</gene>
<feature type="compositionally biased region" description="Gly residues" evidence="1">
    <location>
        <begin position="66"/>
        <end position="83"/>
    </location>
</feature>
<name>A0ABM3WVF0_ERIEU</name>
<evidence type="ECO:0000256" key="1">
    <source>
        <dbReference type="SAM" id="MobiDB-lite"/>
    </source>
</evidence>
<organism evidence="2 3">
    <name type="scientific">Erinaceus europaeus</name>
    <name type="common">Western European hedgehog</name>
    <dbReference type="NCBI Taxonomy" id="9365"/>
    <lineage>
        <taxon>Eukaryota</taxon>
        <taxon>Metazoa</taxon>
        <taxon>Chordata</taxon>
        <taxon>Craniata</taxon>
        <taxon>Vertebrata</taxon>
        <taxon>Euteleostomi</taxon>
        <taxon>Mammalia</taxon>
        <taxon>Eutheria</taxon>
        <taxon>Laurasiatheria</taxon>
        <taxon>Eulipotyphla</taxon>
        <taxon>Erinaceidae</taxon>
        <taxon>Erinaceinae</taxon>
        <taxon>Erinaceus</taxon>
    </lineage>
</organism>
<feature type="region of interest" description="Disordered" evidence="1">
    <location>
        <begin position="1"/>
        <end position="21"/>
    </location>
</feature>
<protein>
    <submittedName>
        <fullName evidence="3">Basic proline-rich protein-like isoform X1</fullName>
    </submittedName>
</protein>
<evidence type="ECO:0000313" key="3">
    <source>
        <dbReference type="RefSeq" id="XP_060040550.1"/>
    </source>
</evidence>
<keyword evidence="2" id="KW-1185">Reference proteome</keyword>
<dbReference type="GeneID" id="132536559"/>
<reference evidence="3" key="1">
    <citation type="submission" date="2025-08" db="UniProtKB">
        <authorList>
            <consortium name="RefSeq"/>
        </authorList>
    </citation>
    <scope>IDENTIFICATION</scope>
</reference>
<feature type="region of interest" description="Disordered" evidence="1">
    <location>
        <begin position="36"/>
        <end position="244"/>
    </location>
</feature>